<evidence type="ECO:0000313" key="7">
    <source>
        <dbReference type="EMBL" id="KZM73896.1"/>
    </source>
</evidence>
<keyword evidence="8" id="KW-1185">Reference proteome</keyword>
<accession>A0A164N254</accession>
<dbReference type="GO" id="GO:0005886">
    <property type="term" value="C:plasma membrane"/>
    <property type="evidence" value="ECO:0007669"/>
    <property type="project" value="UniProtKB-SubCell"/>
</dbReference>
<organism evidence="7 8">
    <name type="scientific">Nocardia terpenica</name>
    <dbReference type="NCBI Taxonomy" id="455432"/>
    <lineage>
        <taxon>Bacteria</taxon>
        <taxon>Bacillati</taxon>
        <taxon>Actinomycetota</taxon>
        <taxon>Actinomycetes</taxon>
        <taxon>Mycobacteriales</taxon>
        <taxon>Nocardiaceae</taxon>
        <taxon>Nocardia</taxon>
    </lineage>
</organism>
<dbReference type="Proteomes" id="UP000076512">
    <property type="component" value="Unassembled WGS sequence"/>
</dbReference>
<dbReference type="RefSeq" id="WP_067592127.1">
    <property type="nucleotide sequence ID" value="NZ_JABMCZ010000001.1"/>
</dbReference>
<feature type="transmembrane region" description="Helical" evidence="5">
    <location>
        <begin position="95"/>
        <end position="117"/>
    </location>
</feature>
<dbReference type="InterPro" id="IPR036259">
    <property type="entry name" value="MFS_trans_sf"/>
</dbReference>
<evidence type="ECO:0000313" key="8">
    <source>
        <dbReference type="Proteomes" id="UP000076512"/>
    </source>
</evidence>
<reference evidence="7 8" key="1">
    <citation type="submission" date="2016-04" db="EMBL/GenBank/DDBJ databases">
        <authorList>
            <person name="Evans L.H."/>
            <person name="Alamgir A."/>
            <person name="Owens N."/>
            <person name="Weber N.D."/>
            <person name="Virtaneva K."/>
            <person name="Barbian K."/>
            <person name="Babar A."/>
            <person name="Rosenke K."/>
        </authorList>
    </citation>
    <scope>NUCLEOTIDE SEQUENCE [LARGE SCALE GENOMIC DNA]</scope>
    <source>
        <strain evidence="7 8">IFM 0406</strain>
    </source>
</reference>
<dbReference type="SUPFAM" id="SSF103473">
    <property type="entry name" value="MFS general substrate transporter"/>
    <property type="match status" value="1"/>
</dbReference>
<dbReference type="AlphaFoldDB" id="A0A164N254"/>
<dbReference type="GO" id="GO:0022857">
    <property type="term" value="F:transmembrane transporter activity"/>
    <property type="evidence" value="ECO:0007669"/>
    <property type="project" value="InterPro"/>
</dbReference>
<dbReference type="EMBL" id="LWGR01000007">
    <property type="protein sequence ID" value="KZM73896.1"/>
    <property type="molecule type" value="Genomic_DNA"/>
</dbReference>
<dbReference type="InterPro" id="IPR020846">
    <property type="entry name" value="MFS_dom"/>
</dbReference>
<keyword evidence="4 5" id="KW-0472">Membrane</keyword>
<comment type="subcellular location">
    <subcellularLocation>
        <location evidence="1">Cell membrane</location>
        <topology evidence="1">Multi-pass membrane protein</topology>
    </subcellularLocation>
</comment>
<dbReference type="PANTHER" id="PTHR42718">
    <property type="entry name" value="MAJOR FACILITATOR SUPERFAMILY MULTIDRUG TRANSPORTER MFSC"/>
    <property type="match status" value="1"/>
</dbReference>
<dbReference type="PROSITE" id="PS50850">
    <property type="entry name" value="MFS"/>
    <property type="match status" value="1"/>
</dbReference>
<comment type="caution">
    <text evidence="7">The sequence shown here is derived from an EMBL/GenBank/DDBJ whole genome shotgun (WGS) entry which is preliminary data.</text>
</comment>
<feature type="transmembrane region" description="Helical" evidence="5">
    <location>
        <begin position="53"/>
        <end position="75"/>
    </location>
</feature>
<evidence type="ECO:0000256" key="5">
    <source>
        <dbReference type="SAM" id="Phobius"/>
    </source>
</evidence>
<evidence type="ECO:0000256" key="3">
    <source>
        <dbReference type="ARBA" id="ARBA00022989"/>
    </source>
</evidence>
<dbReference type="Gene3D" id="1.20.1250.20">
    <property type="entry name" value="MFS general substrate transporter like domains"/>
    <property type="match status" value="1"/>
</dbReference>
<proteinExistence type="predicted"/>
<name>A0A164N254_9NOCA</name>
<dbReference type="PANTHER" id="PTHR42718:SF39">
    <property type="entry name" value="ACTINORHODIN TRANSPORTER-RELATED"/>
    <property type="match status" value="1"/>
</dbReference>
<protein>
    <recommendedName>
        <fullName evidence="6">Major facilitator superfamily (MFS) profile domain-containing protein</fullName>
    </recommendedName>
</protein>
<keyword evidence="2 5" id="KW-0812">Transmembrane</keyword>
<feature type="transmembrane region" description="Helical" evidence="5">
    <location>
        <begin position="16"/>
        <end position="41"/>
    </location>
</feature>
<keyword evidence="3 5" id="KW-1133">Transmembrane helix</keyword>
<evidence type="ECO:0000259" key="6">
    <source>
        <dbReference type="PROSITE" id="PS50850"/>
    </source>
</evidence>
<evidence type="ECO:0000256" key="2">
    <source>
        <dbReference type="ARBA" id="ARBA00022692"/>
    </source>
</evidence>
<dbReference type="STRING" id="455432.AWN90_35800"/>
<evidence type="ECO:0000256" key="1">
    <source>
        <dbReference type="ARBA" id="ARBA00004651"/>
    </source>
</evidence>
<gene>
    <name evidence="7" type="ORF">AWN90_35800</name>
</gene>
<sequence>MIATVARIGVSGSALWLVPGLIIDGAGLGLAVAPLTTTVLARMTPQHAGAASGVLATGLQVGNALGVAVIGVVFYGLLPPGAEAVAGWNAGYGHAFGWSLVYLTGVAVALIALVQVLPRGVERGSAVGGR</sequence>
<feature type="domain" description="Major facilitator superfamily (MFS) profile" evidence="6">
    <location>
        <begin position="1"/>
        <end position="130"/>
    </location>
</feature>
<evidence type="ECO:0000256" key="4">
    <source>
        <dbReference type="ARBA" id="ARBA00023136"/>
    </source>
</evidence>